<dbReference type="Gene3D" id="2.40.50.140">
    <property type="entry name" value="Nucleic acid-binding proteins"/>
    <property type="match status" value="1"/>
</dbReference>
<dbReference type="Pfam" id="PF21473">
    <property type="entry name" value="OB_Ssb-like"/>
    <property type="match status" value="1"/>
</dbReference>
<comment type="caution">
    <text evidence="2">The sequence shown here is derived from an EMBL/GenBank/DDBJ whole genome shotgun (WGS) entry which is preliminary data.</text>
</comment>
<dbReference type="AlphaFoldDB" id="A0A150H4P5"/>
<dbReference type="STRING" id="33097.A0A150H4P5"/>
<evidence type="ECO:0000259" key="1">
    <source>
        <dbReference type="Pfam" id="PF21473"/>
    </source>
</evidence>
<keyword evidence="3" id="KW-1185">Reference proteome</keyword>
<accession>A0A150H4P5</accession>
<dbReference type="PANTHER" id="PTHR31472:SF5">
    <property type="entry name" value="OS05G0244600 PROTEIN"/>
    <property type="match status" value="1"/>
</dbReference>
<evidence type="ECO:0000313" key="3">
    <source>
        <dbReference type="Proteomes" id="UP000075714"/>
    </source>
</evidence>
<feature type="domain" description="Single-stranded DNA binding protein Ssb-like OB fold" evidence="1">
    <location>
        <begin position="8"/>
        <end position="96"/>
    </location>
</feature>
<protein>
    <recommendedName>
        <fullName evidence="1">Single-stranded DNA binding protein Ssb-like OB fold domain-containing protein</fullName>
    </recommendedName>
</protein>
<evidence type="ECO:0000313" key="2">
    <source>
        <dbReference type="EMBL" id="KXZ57031.1"/>
    </source>
</evidence>
<dbReference type="EMBL" id="LSYV01000002">
    <property type="protein sequence ID" value="KXZ57031.1"/>
    <property type="molecule type" value="Genomic_DNA"/>
</dbReference>
<dbReference type="PANTHER" id="PTHR31472">
    <property type="entry name" value="OS05G0244600 PROTEIN"/>
    <property type="match status" value="1"/>
</dbReference>
<name>A0A150H4P5_GONPE</name>
<dbReference type="InterPro" id="IPR048970">
    <property type="entry name" value="OB_Ssb-like"/>
</dbReference>
<dbReference type="SUPFAM" id="SSF50249">
    <property type="entry name" value="Nucleic acid-binding proteins"/>
    <property type="match status" value="1"/>
</dbReference>
<organism evidence="2 3">
    <name type="scientific">Gonium pectorale</name>
    <name type="common">Green alga</name>
    <dbReference type="NCBI Taxonomy" id="33097"/>
    <lineage>
        <taxon>Eukaryota</taxon>
        <taxon>Viridiplantae</taxon>
        <taxon>Chlorophyta</taxon>
        <taxon>core chlorophytes</taxon>
        <taxon>Chlorophyceae</taxon>
        <taxon>CS clade</taxon>
        <taxon>Chlamydomonadales</taxon>
        <taxon>Volvocaceae</taxon>
        <taxon>Gonium</taxon>
    </lineage>
</organism>
<proteinExistence type="predicted"/>
<gene>
    <name evidence="2" type="ORF">GPECTOR_1g931</name>
</gene>
<dbReference type="InterPro" id="IPR012340">
    <property type="entry name" value="NA-bd_OB-fold"/>
</dbReference>
<reference evidence="3" key="1">
    <citation type="journal article" date="2016" name="Nat. Commun.">
        <title>The Gonium pectorale genome demonstrates co-option of cell cycle regulation during the evolution of multicellularity.</title>
        <authorList>
            <person name="Hanschen E.R."/>
            <person name="Marriage T.N."/>
            <person name="Ferris P.J."/>
            <person name="Hamaji T."/>
            <person name="Toyoda A."/>
            <person name="Fujiyama A."/>
            <person name="Neme R."/>
            <person name="Noguchi H."/>
            <person name="Minakuchi Y."/>
            <person name="Suzuki M."/>
            <person name="Kawai-Toyooka H."/>
            <person name="Smith D.R."/>
            <person name="Sparks H."/>
            <person name="Anderson J."/>
            <person name="Bakaric R."/>
            <person name="Luria V."/>
            <person name="Karger A."/>
            <person name="Kirschner M.W."/>
            <person name="Durand P.M."/>
            <person name="Michod R.E."/>
            <person name="Nozaki H."/>
            <person name="Olson B.J."/>
        </authorList>
    </citation>
    <scope>NUCLEOTIDE SEQUENCE [LARGE SCALE GENOMIC DNA]</scope>
    <source>
        <strain evidence="3">NIES-2863</strain>
    </source>
</reference>
<dbReference type="OrthoDB" id="2274046at2759"/>
<sequence length="123" mass="12773">MTITVSSLRPDQKGLTLSVKVVEAKVTLNRERGPKAPSVKVAECLVADSTGVVVFVARNEQVDVAEKGATITLTGAKVDMFRGSMRLTVDAPGKVESGGDLAGAVNTSNNVSLLEFEVVTVGA</sequence>
<dbReference type="Proteomes" id="UP000075714">
    <property type="component" value="Unassembled WGS sequence"/>
</dbReference>